<feature type="transmembrane region" description="Helical" evidence="1">
    <location>
        <begin position="21"/>
        <end position="38"/>
    </location>
</feature>
<comment type="caution">
    <text evidence="2">The sequence shown here is derived from an EMBL/GenBank/DDBJ whole genome shotgun (WGS) entry which is preliminary data.</text>
</comment>
<dbReference type="Proteomes" id="UP000317650">
    <property type="component" value="Chromosome 1"/>
</dbReference>
<keyword evidence="3" id="KW-1185">Reference proteome</keyword>
<reference evidence="2 3" key="1">
    <citation type="journal article" date="2019" name="Nat. Plants">
        <title>Genome sequencing of Musa balbisiana reveals subgenome evolution and function divergence in polyploid bananas.</title>
        <authorList>
            <person name="Yao X."/>
        </authorList>
    </citation>
    <scope>NUCLEOTIDE SEQUENCE [LARGE SCALE GENOMIC DNA]</scope>
    <source>
        <strain evidence="3">cv. DH-PKW</strain>
        <tissue evidence="2">Leaves</tissue>
    </source>
</reference>
<sequence length="133" mass="14975">MIRVRKMDGRIRHFWPRVRIVIVRFLIVLVPLTELGGVDPISAACLPRLEVEVSITEALSSFGLRLSSSVMTAVIGVKTIKLRCRLADGTAVHDCYEMRQKGPAQWHFRESWSPTRAGSVNSCTARIRDTFHA</sequence>
<keyword evidence="1" id="KW-0812">Transmembrane</keyword>
<keyword evidence="1" id="KW-0472">Membrane</keyword>
<proteinExistence type="predicted"/>
<evidence type="ECO:0000256" key="1">
    <source>
        <dbReference type="SAM" id="Phobius"/>
    </source>
</evidence>
<accession>A0A4S8JNT7</accession>
<name>A0A4S8JNT7_MUSBA</name>
<evidence type="ECO:0000313" key="3">
    <source>
        <dbReference type="Proteomes" id="UP000317650"/>
    </source>
</evidence>
<keyword evidence="1" id="KW-1133">Transmembrane helix</keyword>
<protein>
    <submittedName>
        <fullName evidence="2">Uncharacterized protein</fullName>
    </submittedName>
</protein>
<evidence type="ECO:0000313" key="2">
    <source>
        <dbReference type="EMBL" id="THU63861.1"/>
    </source>
</evidence>
<dbReference type="AlphaFoldDB" id="A0A4S8JNT7"/>
<dbReference type="EMBL" id="PYDT01000004">
    <property type="protein sequence ID" value="THU63861.1"/>
    <property type="molecule type" value="Genomic_DNA"/>
</dbReference>
<organism evidence="2 3">
    <name type="scientific">Musa balbisiana</name>
    <name type="common">Banana</name>
    <dbReference type="NCBI Taxonomy" id="52838"/>
    <lineage>
        <taxon>Eukaryota</taxon>
        <taxon>Viridiplantae</taxon>
        <taxon>Streptophyta</taxon>
        <taxon>Embryophyta</taxon>
        <taxon>Tracheophyta</taxon>
        <taxon>Spermatophyta</taxon>
        <taxon>Magnoliopsida</taxon>
        <taxon>Liliopsida</taxon>
        <taxon>Zingiberales</taxon>
        <taxon>Musaceae</taxon>
        <taxon>Musa</taxon>
    </lineage>
</organism>
<gene>
    <name evidence="2" type="ORF">C4D60_Mb01t20310</name>
</gene>